<protein>
    <recommendedName>
        <fullName evidence="5">Glycosyl transferase family 1</fullName>
    </recommendedName>
</protein>
<reference evidence="3 4" key="1">
    <citation type="journal article" date="2015" name="Sci. Rep.">
        <title>Unraveling adaptation of Pontibacter korlensis to radiation and infertility in desert through complete genome and comparative transcriptomic analysis.</title>
        <authorList>
            <person name="Dai J."/>
            <person name="Dai W."/>
            <person name="Qiu C."/>
            <person name="Yang Z."/>
            <person name="Zhang Y."/>
            <person name="Zhou M."/>
            <person name="Zhang L."/>
            <person name="Fang C."/>
            <person name="Gao Q."/>
            <person name="Yang Q."/>
            <person name="Li X."/>
            <person name="Wang Z."/>
            <person name="Wang Z."/>
            <person name="Jia Z."/>
            <person name="Chen X."/>
        </authorList>
    </citation>
    <scope>NUCLEOTIDE SEQUENCE [LARGE SCALE GENOMIC DNA]</scope>
    <source>
        <strain evidence="3 4">X14-1T</strain>
    </source>
</reference>
<gene>
    <name evidence="3" type="ORF">PKOR_13360</name>
</gene>
<evidence type="ECO:0000259" key="1">
    <source>
        <dbReference type="Pfam" id="PF00534"/>
    </source>
</evidence>
<dbReference type="Proteomes" id="UP000033109">
    <property type="component" value="Chromosome"/>
</dbReference>
<keyword evidence="4" id="KW-1185">Reference proteome</keyword>
<dbReference type="Pfam" id="PF00534">
    <property type="entry name" value="Glycos_transf_1"/>
    <property type="match status" value="1"/>
</dbReference>
<evidence type="ECO:0000259" key="2">
    <source>
        <dbReference type="Pfam" id="PF13439"/>
    </source>
</evidence>
<proteinExistence type="predicted"/>
<dbReference type="InterPro" id="IPR028098">
    <property type="entry name" value="Glyco_trans_4-like_N"/>
</dbReference>
<dbReference type="AlphaFoldDB" id="A0A0E3ZH68"/>
<dbReference type="PATRIC" id="fig|400092.3.peg.2913"/>
<sequence length="404" mass="44831">MRILQIHNFYKQAGGEDTVFEQEAQLLREHGHTVEQLTFSNNNVVGIKDKLKAALGVVYNVQSAQTIGKAIEGFKPDVVHVHNFFPLVSPGVFWVCQKYKVPVVMTLHNYRLVCPSAVLYYDGKVQLDNIHQVFPLKSVLKGVYRNSKIETASVVLATGVHKLLNTWRNKVDKFIVLTPGAADLFENSSLKLRPEQLSVKPNFTADPGEGAAERDNYFLYLGRLTEEKGIRTLLKAHAMRPFPLKIIGTGPLQELVEAYAAQNSSVDYLGFRPREEAMGLLKKARALMFPSEWLETFGMTVVEAFATGTPVIAAKIGGAAHLVQHQENGLHYTPGNASELINQVKLLEQLPCLAHKLGQSGRLSYERQYTPEANYAMLVAIYEQAMGRKQKPASATLAEKAGLS</sequence>
<dbReference type="InterPro" id="IPR001296">
    <property type="entry name" value="Glyco_trans_1"/>
</dbReference>
<dbReference type="SUPFAM" id="SSF53756">
    <property type="entry name" value="UDP-Glycosyltransferase/glycogen phosphorylase"/>
    <property type="match status" value="1"/>
</dbReference>
<dbReference type="PANTHER" id="PTHR45947">
    <property type="entry name" value="SULFOQUINOVOSYL TRANSFERASE SQD2"/>
    <property type="match status" value="1"/>
</dbReference>
<organism evidence="3 4">
    <name type="scientific">Pontibacter korlensis</name>
    <dbReference type="NCBI Taxonomy" id="400092"/>
    <lineage>
        <taxon>Bacteria</taxon>
        <taxon>Pseudomonadati</taxon>
        <taxon>Bacteroidota</taxon>
        <taxon>Cytophagia</taxon>
        <taxon>Cytophagales</taxon>
        <taxon>Hymenobacteraceae</taxon>
        <taxon>Pontibacter</taxon>
    </lineage>
</organism>
<dbReference type="OrthoDB" id="9787111at2"/>
<dbReference type="InterPro" id="IPR050194">
    <property type="entry name" value="Glycosyltransferase_grp1"/>
</dbReference>
<dbReference type="KEGG" id="pko:PKOR_13360"/>
<feature type="domain" description="Glycosyltransferase subfamily 4-like N-terminal" evidence="2">
    <location>
        <begin position="14"/>
        <end position="122"/>
    </location>
</feature>
<evidence type="ECO:0000313" key="4">
    <source>
        <dbReference type="Proteomes" id="UP000033109"/>
    </source>
</evidence>
<name>A0A0E3ZH68_9BACT</name>
<dbReference type="EMBL" id="CP009621">
    <property type="protein sequence ID" value="AKD03914.1"/>
    <property type="molecule type" value="Genomic_DNA"/>
</dbReference>
<feature type="domain" description="Glycosyl transferase family 1" evidence="1">
    <location>
        <begin position="209"/>
        <end position="362"/>
    </location>
</feature>
<dbReference type="PANTHER" id="PTHR45947:SF13">
    <property type="entry name" value="TRANSFERASE"/>
    <property type="match status" value="1"/>
</dbReference>
<dbReference type="Gene3D" id="3.40.50.2000">
    <property type="entry name" value="Glycogen Phosphorylase B"/>
    <property type="match status" value="2"/>
</dbReference>
<dbReference type="Pfam" id="PF13439">
    <property type="entry name" value="Glyco_transf_4"/>
    <property type="match status" value="1"/>
</dbReference>
<dbReference type="CDD" id="cd03801">
    <property type="entry name" value="GT4_PimA-like"/>
    <property type="match status" value="1"/>
</dbReference>
<accession>A0A0E3ZH68</accession>
<evidence type="ECO:0000313" key="3">
    <source>
        <dbReference type="EMBL" id="AKD03914.1"/>
    </source>
</evidence>
<evidence type="ECO:0008006" key="5">
    <source>
        <dbReference type="Google" id="ProtNLM"/>
    </source>
</evidence>
<dbReference type="HOGENOM" id="CLU_009583_35_0_10"/>
<dbReference type="STRING" id="400092.PKOR_13360"/>
<dbReference type="GO" id="GO:0016757">
    <property type="term" value="F:glycosyltransferase activity"/>
    <property type="evidence" value="ECO:0007669"/>
    <property type="project" value="InterPro"/>
</dbReference>
<dbReference type="RefSeq" id="WP_046311388.1">
    <property type="nucleotide sequence ID" value="NZ_CBCSCY010000024.1"/>
</dbReference>